<organism evidence="2">
    <name type="scientific">marine metagenome</name>
    <dbReference type="NCBI Taxonomy" id="408172"/>
    <lineage>
        <taxon>unclassified sequences</taxon>
        <taxon>metagenomes</taxon>
        <taxon>ecological metagenomes</taxon>
    </lineage>
</organism>
<dbReference type="PROSITE" id="PS51257">
    <property type="entry name" value="PROKAR_LIPOPROTEIN"/>
    <property type="match status" value="1"/>
</dbReference>
<dbReference type="PANTHER" id="PTHR30329:SF21">
    <property type="entry name" value="LIPOPROTEIN YIAD-RELATED"/>
    <property type="match status" value="1"/>
</dbReference>
<evidence type="ECO:0000259" key="1">
    <source>
        <dbReference type="PROSITE" id="PS51123"/>
    </source>
</evidence>
<dbReference type="EMBL" id="UINC01027655">
    <property type="protein sequence ID" value="SVB07264.1"/>
    <property type="molecule type" value="Genomic_DNA"/>
</dbReference>
<accession>A0A382B101</accession>
<dbReference type="InterPro" id="IPR050330">
    <property type="entry name" value="Bact_OuterMem_StrucFunc"/>
</dbReference>
<feature type="domain" description="OmpA-like" evidence="1">
    <location>
        <begin position="146"/>
        <end position="267"/>
    </location>
</feature>
<dbReference type="CDD" id="cd07185">
    <property type="entry name" value="OmpA_C-like"/>
    <property type="match status" value="1"/>
</dbReference>
<protein>
    <recommendedName>
        <fullName evidence="1">OmpA-like domain-containing protein</fullName>
    </recommendedName>
</protein>
<dbReference type="PANTHER" id="PTHR30329">
    <property type="entry name" value="STATOR ELEMENT OF FLAGELLAR MOTOR COMPLEX"/>
    <property type="match status" value="1"/>
</dbReference>
<dbReference type="Gene3D" id="3.30.1330.60">
    <property type="entry name" value="OmpA-like domain"/>
    <property type="match status" value="1"/>
</dbReference>
<proteinExistence type="predicted"/>
<dbReference type="AlphaFoldDB" id="A0A382B101"/>
<dbReference type="Pfam" id="PF00691">
    <property type="entry name" value="OmpA"/>
    <property type="match status" value="1"/>
</dbReference>
<evidence type="ECO:0000313" key="2">
    <source>
        <dbReference type="EMBL" id="SVB07264.1"/>
    </source>
</evidence>
<dbReference type="InterPro" id="IPR006665">
    <property type="entry name" value="OmpA-like"/>
</dbReference>
<dbReference type="InterPro" id="IPR036737">
    <property type="entry name" value="OmpA-like_sf"/>
</dbReference>
<sequence length="285" mass="32296">MKKTLLLCLGALFIMSSCVSKKEYTSLENRHKKTQDLLNTATIKLNACLEEKNSAETLAISYKERADYLRRTNEQLFVQSKDYLELTSKSADNLEKSLESMKEKDLKITRLQDALTRKDSVTLAIVTSLKKEIGINDPDIEVNVEKGVVFISLSDKLLFKTGSYVVSDRAKEILGKVAVVVNGKPDFECMVEGHTDSRSYENDVLLDNWDLSVKRATSIVRVLQELDVNPGRLIAAGRSYFDPLVENDTAENRAINRRTRIVIMPKIDQFYDMIEKEMKNLTSGN</sequence>
<dbReference type="PROSITE" id="PS51123">
    <property type="entry name" value="OMPA_2"/>
    <property type="match status" value="1"/>
</dbReference>
<reference evidence="2" key="1">
    <citation type="submission" date="2018-05" db="EMBL/GenBank/DDBJ databases">
        <authorList>
            <person name="Lanie J.A."/>
            <person name="Ng W.-L."/>
            <person name="Kazmierczak K.M."/>
            <person name="Andrzejewski T.M."/>
            <person name="Davidsen T.M."/>
            <person name="Wayne K.J."/>
            <person name="Tettelin H."/>
            <person name="Glass J.I."/>
            <person name="Rusch D."/>
            <person name="Podicherti R."/>
            <person name="Tsui H.-C.T."/>
            <person name="Winkler M.E."/>
        </authorList>
    </citation>
    <scope>NUCLEOTIDE SEQUENCE</scope>
</reference>
<name>A0A382B101_9ZZZZ</name>
<dbReference type="SUPFAM" id="SSF103088">
    <property type="entry name" value="OmpA-like"/>
    <property type="match status" value="1"/>
</dbReference>
<gene>
    <name evidence="2" type="ORF">METZ01_LOCUS160118</name>
</gene>